<keyword evidence="1" id="KW-0472">Membrane</keyword>
<feature type="domain" description="FecR protein" evidence="2">
    <location>
        <begin position="123"/>
        <end position="220"/>
    </location>
</feature>
<name>A0AAE3UAE4_9BACT</name>
<dbReference type="GO" id="GO:0016989">
    <property type="term" value="F:sigma factor antagonist activity"/>
    <property type="evidence" value="ECO:0007669"/>
    <property type="project" value="TreeGrafter"/>
</dbReference>
<evidence type="ECO:0000313" key="4">
    <source>
        <dbReference type="EMBL" id="MDJ1485476.1"/>
    </source>
</evidence>
<keyword evidence="1" id="KW-0812">Transmembrane</keyword>
<reference evidence="4" key="1">
    <citation type="submission" date="2023-05" db="EMBL/GenBank/DDBJ databases">
        <authorList>
            <person name="Zhang X."/>
        </authorList>
    </citation>
    <scope>NUCLEOTIDE SEQUENCE</scope>
    <source>
        <strain evidence="4">YF14B1</strain>
    </source>
</reference>
<dbReference type="Pfam" id="PF16344">
    <property type="entry name" value="FecR_C"/>
    <property type="match status" value="1"/>
</dbReference>
<dbReference type="Gene3D" id="2.60.120.1440">
    <property type="match status" value="1"/>
</dbReference>
<dbReference type="PANTHER" id="PTHR30273">
    <property type="entry name" value="PERIPLASMIC SIGNAL SENSOR AND SIGMA FACTOR ACTIVATOR FECR-RELATED"/>
    <property type="match status" value="1"/>
</dbReference>
<dbReference type="InterPro" id="IPR006860">
    <property type="entry name" value="FecR"/>
</dbReference>
<gene>
    <name evidence="4" type="ORF">QNI16_33610</name>
</gene>
<organism evidence="4 5">
    <name type="scientific">Xanthocytophaga flava</name>
    <dbReference type="NCBI Taxonomy" id="3048013"/>
    <lineage>
        <taxon>Bacteria</taxon>
        <taxon>Pseudomonadati</taxon>
        <taxon>Bacteroidota</taxon>
        <taxon>Cytophagia</taxon>
        <taxon>Cytophagales</taxon>
        <taxon>Rhodocytophagaceae</taxon>
        <taxon>Xanthocytophaga</taxon>
    </lineage>
</organism>
<comment type="caution">
    <text evidence="4">The sequence shown here is derived from an EMBL/GenBank/DDBJ whole genome shotgun (WGS) entry which is preliminary data.</text>
</comment>
<feature type="domain" description="Protein FecR C-terminal" evidence="3">
    <location>
        <begin position="264"/>
        <end position="330"/>
    </location>
</feature>
<dbReference type="PANTHER" id="PTHR30273:SF2">
    <property type="entry name" value="PROTEIN FECR"/>
    <property type="match status" value="1"/>
</dbReference>
<sequence>MKYTNYSVEDFVADEFFQQWVKAPQPIHQSFWSEWLKENPHKAEEVEDARRLVAAFIVEADKSLEKQAKNDLGILWSKIDETEVRSQSSFQSGWLKMAAVFIGFLVIAGVAIFFYSRWSMVQYATDFGKTQKFILPDGSEVVLNGNSQISFSKDWTAMQDREVWIQGEAFFHVAKQKTHNGYRKFIVHTSNVAVEVLGTQFDVNNRRELTRVVLSEGSVRLQPKQLTKPFLMVPGDLVELSEKQSLMHRKVNPGLYSAWTQGELNFEKESLADIARLLEDNYGYQVVFNDSTISTRRFSGSASVTNINNLLIKLSKSHNLRITRQGKTIFLDNN</sequence>
<evidence type="ECO:0000259" key="2">
    <source>
        <dbReference type="Pfam" id="PF04773"/>
    </source>
</evidence>
<dbReference type="Gene3D" id="3.55.50.30">
    <property type="match status" value="1"/>
</dbReference>
<dbReference type="PIRSF" id="PIRSF018266">
    <property type="entry name" value="FecR"/>
    <property type="match status" value="1"/>
</dbReference>
<accession>A0AAE3UAE4</accession>
<dbReference type="RefSeq" id="WP_313988097.1">
    <property type="nucleotide sequence ID" value="NZ_JASJOS010000020.1"/>
</dbReference>
<protein>
    <submittedName>
        <fullName evidence="4">FecR domain-containing protein</fullName>
    </submittedName>
</protein>
<evidence type="ECO:0000313" key="5">
    <source>
        <dbReference type="Proteomes" id="UP001241110"/>
    </source>
</evidence>
<keyword evidence="1" id="KW-1133">Transmembrane helix</keyword>
<dbReference type="Proteomes" id="UP001241110">
    <property type="component" value="Unassembled WGS sequence"/>
</dbReference>
<dbReference type="AlphaFoldDB" id="A0AAE3UAE4"/>
<evidence type="ECO:0000256" key="1">
    <source>
        <dbReference type="SAM" id="Phobius"/>
    </source>
</evidence>
<dbReference type="InterPro" id="IPR032508">
    <property type="entry name" value="FecR_C"/>
</dbReference>
<proteinExistence type="predicted"/>
<dbReference type="InterPro" id="IPR012373">
    <property type="entry name" value="Ferrdict_sens_TM"/>
</dbReference>
<dbReference type="EMBL" id="JASJOS010000020">
    <property type="protein sequence ID" value="MDJ1485476.1"/>
    <property type="molecule type" value="Genomic_DNA"/>
</dbReference>
<feature type="transmembrane region" description="Helical" evidence="1">
    <location>
        <begin position="94"/>
        <end position="115"/>
    </location>
</feature>
<dbReference type="Pfam" id="PF04773">
    <property type="entry name" value="FecR"/>
    <property type="match status" value="1"/>
</dbReference>
<evidence type="ECO:0000259" key="3">
    <source>
        <dbReference type="Pfam" id="PF16344"/>
    </source>
</evidence>